<proteinExistence type="predicted"/>
<feature type="compositionally biased region" description="Low complexity" evidence="1">
    <location>
        <begin position="378"/>
        <end position="404"/>
    </location>
</feature>
<feature type="compositionally biased region" description="Basic and acidic residues" evidence="1">
    <location>
        <begin position="695"/>
        <end position="704"/>
    </location>
</feature>
<feature type="compositionally biased region" description="Polar residues" evidence="1">
    <location>
        <begin position="674"/>
        <end position="694"/>
    </location>
</feature>
<keyword evidence="3" id="KW-1185">Reference proteome</keyword>
<evidence type="ECO:0000256" key="1">
    <source>
        <dbReference type="SAM" id="MobiDB-lite"/>
    </source>
</evidence>
<dbReference type="OrthoDB" id="340714at2759"/>
<gene>
    <name evidence="2" type="ORF">CmeUKMEL1_10565</name>
</gene>
<feature type="region of interest" description="Disordered" evidence="1">
    <location>
        <begin position="674"/>
        <end position="704"/>
    </location>
</feature>
<dbReference type="Proteomes" id="UP000236928">
    <property type="component" value="Unassembled WGS sequence"/>
</dbReference>
<feature type="region of interest" description="Disordered" evidence="1">
    <location>
        <begin position="372"/>
        <end position="419"/>
    </location>
</feature>
<sequence length="1536" mass="174952">MSSNIDCGSTMDSFEISMKLSDPIYNEEDNQFRMEEDAIPDYVFPRENENNFNEIISSGNLYNNQIYYENNSHVDDVNMVCLNSNYNENNNGSSSSIISKNFNKKKRSSLSSNTSEGGAFKLKHELTSEDDIPEEVTLSGDYGITYRYIAEFSIYNNKLSRMMPLDCLPNKFESIYFMNEEGTLDSFVKAADSEVNTDSNYMGATEKSSDDQSFEELTLVGTLIPFEYILNYEKEKNNILKDNFRKLQRIRQKGGGSYKPKKMKEMPKSILKQGDFKTFQITCKIHSWTIELGGNLFDTPYIWVNSMSENGSSKTCYRLCWPASKYVKLFSSAKVKFEVISRLIKTLLSPNSNRIGYKTFLDQVTGKVVDKSSNKPVSKQQAEEQASEQISEMSPEPASETSSPTKKAGKDTNSSVDQPTTAWGEPLFVAGLSEKDVLLMFPFIEFYLQTYSKKYNLSKTLGHQIITSMKNKLTKMILSEDPTLDESYISSNINSLLQNNELSEKIFTSNKLQASSVACATTAHSLKKRRSSVNKGEDSLKFALVKFKNFTDSFENCQKILKISDFCHSFGDFLELPIYSSSLLSIQSFQSKSFVLEKSKCISLEILNQIYLELNKVIGKLREERASGLISQEGLCSLIKVVQAFPQNTLFSTIKCFVNAISERVFNLKKNNTEDSTQTVKTNPSVKRSYSSFRNDSEHSDSESDLKSSEAKLKLLDTLSINKFSIDCASWPVILDLLLTKMNESSMNELSDYLDENAFDDYNSGEQSTVEETKMETCDVIINQNSPSQSKKQDKNSFLCTLNSGSFFEILNWSIETLGSGKIGKEFIDNVFNSQKKKINIGRNDNFIGIDRFSNKYFLFDNINTQNTLYKSVIIVSSCMEGLNNKYISHAVPCTNPLCTLSAEGNLPYNLVSTPEVAEIQNFLRLNSTSATISSKPVAKSVEPNYKFVSKKKEIETLINSLCEDHFCEFQLKLKLKSTFNGKEFEHEAFNSAKYVQECIGNNKPVFVPFNISLLRIDQEKQFFYFSVINIIKEIATIYLKITLPMVVCANNDIQTHFSILDKIFALSTQIFGQFTKGVDVTYYSSQETLKQITILIKQICETTMDSLETFGIQLDKQTSQKHSLWTRELDALGGIHSEGETQIPLGDTITSSFNKRISIIAAYLKIWMQSIVPSDLITISTAGSLSYEPSGFNQDSILTSRNGFVYNKEEFISIIGKNYEKKLDYIEKQIPNQMDQFYYFKSGHFLVNLSWMNSILTKNRKANGAMLRLIEQFTEIPAHMANIEKIKVMNICYNVGNLANNNQSTEIDSKNNTQEDNEATIYPFILVNCQVTPRLNPSCADELVKLVDNLKESFENIQNLNIEHFSRKRTSNRIKNNNLSNSYRDAMIADSTFNIAESRETFIKKNLSYDQESQNETRYISLILPLNLINQHNGLPVGRLSHLQRRSFEIFNFRPTTPFYIIREDIFKSSIKEITEKSSFKVSYNLGEKTNHGFIRRIIVQDYDVWDCLIVESDDSKKNKDCVLVCLNLWQIIPN</sequence>
<organism evidence="2 3">
    <name type="scientific">Cryptosporidium meleagridis</name>
    <dbReference type="NCBI Taxonomy" id="93969"/>
    <lineage>
        <taxon>Eukaryota</taxon>
        <taxon>Sar</taxon>
        <taxon>Alveolata</taxon>
        <taxon>Apicomplexa</taxon>
        <taxon>Conoidasida</taxon>
        <taxon>Coccidia</taxon>
        <taxon>Eucoccidiorida</taxon>
        <taxon>Eimeriorina</taxon>
        <taxon>Cryptosporidiidae</taxon>
        <taxon>Cryptosporidium</taxon>
    </lineage>
</organism>
<dbReference type="VEuPathDB" id="CryptoDB:CmeUKMEL1_10565"/>
<accession>A0A2P4Z1X0</accession>
<dbReference type="EMBL" id="JIBK01000039">
    <property type="protein sequence ID" value="POM84072.1"/>
    <property type="molecule type" value="Genomic_DNA"/>
</dbReference>
<evidence type="ECO:0000313" key="3">
    <source>
        <dbReference type="Proteomes" id="UP000236928"/>
    </source>
</evidence>
<comment type="caution">
    <text evidence="2">The sequence shown here is derived from an EMBL/GenBank/DDBJ whole genome shotgun (WGS) entry which is preliminary data.</text>
</comment>
<reference evidence="2 3" key="1">
    <citation type="submission" date="2014-04" db="EMBL/GenBank/DDBJ databases">
        <title>Comparative Genomics of Cryptosporidium Species.</title>
        <authorList>
            <person name="Silva J.C."/>
            <person name="Su Q."/>
            <person name="Chalmers R."/>
            <person name="Chibucos M.C."/>
            <person name="Elwin K."/>
            <person name="Godinez A."/>
            <person name="Guo F."/>
            <person name="Huynh K."/>
            <person name="Orvis J."/>
            <person name="Ott S."/>
            <person name="Sadzewicz L."/>
            <person name="Sengamalay N."/>
            <person name="Shetty A."/>
            <person name="Sun M."/>
            <person name="Tallon L."/>
            <person name="Xiao L."/>
            <person name="Zhang H."/>
            <person name="Fraser C.M."/>
            <person name="Zhu G."/>
            <person name="Kissinger J."/>
            <person name="Widmer G."/>
        </authorList>
    </citation>
    <scope>NUCLEOTIDE SEQUENCE [LARGE SCALE GENOMIC DNA]</scope>
    <source>
        <strain evidence="2 3">UKMEL1</strain>
    </source>
</reference>
<name>A0A2P4Z1X0_9CRYT</name>
<evidence type="ECO:0000313" key="2">
    <source>
        <dbReference type="EMBL" id="POM84072.1"/>
    </source>
</evidence>
<protein>
    <submittedName>
        <fullName evidence="2">Uncharacterized protein</fullName>
    </submittedName>
</protein>